<protein>
    <submittedName>
        <fullName evidence="2">Uncharacterized protein</fullName>
    </submittedName>
</protein>
<feature type="compositionally biased region" description="Pro residues" evidence="1">
    <location>
        <begin position="317"/>
        <end position="329"/>
    </location>
</feature>
<reference evidence="2" key="1">
    <citation type="submission" date="2023-03" db="EMBL/GenBank/DDBJ databases">
        <title>Massive genome expansion in bonnet fungi (Mycena s.s.) driven by repeated elements and novel gene families across ecological guilds.</title>
        <authorList>
            <consortium name="Lawrence Berkeley National Laboratory"/>
            <person name="Harder C.B."/>
            <person name="Miyauchi S."/>
            <person name="Viragh M."/>
            <person name="Kuo A."/>
            <person name="Thoen E."/>
            <person name="Andreopoulos B."/>
            <person name="Lu D."/>
            <person name="Skrede I."/>
            <person name="Drula E."/>
            <person name="Henrissat B."/>
            <person name="Morin E."/>
            <person name="Kohler A."/>
            <person name="Barry K."/>
            <person name="LaButti K."/>
            <person name="Morin E."/>
            <person name="Salamov A."/>
            <person name="Lipzen A."/>
            <person name="Mereny Z."/>
            <person name="Hegedus B."/>
            <person name="Baldrian P."/>
            <person name="Stursova M."/>
            <person name="Weitz H."/>
            <person name="Taylor A."/>
            <person name="Grigoriev I.V."/>
            <person name="Nagy L.G."/>
            <person name="Martin F."/>
            <person name="Kauserud H."/>
        </authorList>
    </citation>
    <scope>NUCLEOTIDE SEQUENCE</scope>
    <source>
        <strain evidence="2">9284</strain>
    </source>
</reference>
<dbReference type="Proteomes" id="UP001221142">
    <property type="component" value="Unassembled WGS sequence"/>
</dbReference>
<feature type="compositionally biased region" description="Low complexity" evidence="1">
    <location>
        <begin position="86"/>
        <end position="97"/>
    </location>
</feature>
<feature type="region of interest" description="Disordered" evidence="1">
    <location>
        <begin position="74"/>
        <end position="97"/>
    </location>
</feature>
<evidence type="ECO:0000313" key="2">
    <source>
        <dbReference type="EMBL" id="KAJ7636621.1"/>
    </source>
</evidence>
<accession>A0AAD7C1W0</accession>
<feature type="compositionally biased region" description="Basic and acidic residues" evidence="1">
    <location>
        <begin position="373"/>
        <end position="382"/>
    </location>
</feature>
<proteinExistence type="predicted"/>
<evidence type="ECO:0000313" key="3">
    <source>
        <dbReference type="Proteomes" id="UP001221142"/>
    </source>
</evidence>
<organism evidence="2 3">
    <name type="scientific">Roridomyces roridus</name>
    <dbReference type="NCBI Taxonomy" id="1738132"/>
    <lineage>
        <taxon>Eukaryota</taxon>
        <taxon>Fungi</taxon>
        <taxon>Dikarya</taxon>
        <taxon>Basidiomycota</taxon>
        <taxon>Agaricomycotina</taxon>
        <taxon>Agaricomycetes</taxon>
        <taxon>Agaricomycetidae</taxon>
        <taxon>Agaricales</taxon>
        <taxon>Marasmiineae</taxon>
        <taxon>Mycenaceae</taxon>
        <taxon>Roridomyces</taxon>
    </lineage>
</organism>
<dbReference type="AlphaFoldDB" id="A0AAD7C1W0"/>
<dbReference type="EMBL" id="JARKIF010000006">
    <property type="protein sequence ID" value="KAJ7636621.1"/>
    <property type="molecule type" value="Genomic_DNA"/>
</dbReference>
<feature type="region of interest" description="Disordered" evidence="1">
    <location>
        <begin position="130"/>
        <end position="150"/>
    </location>
</feature>
<evidence type="ECO:0000256" key="1">
    <source>
        <dbReference type="SAM" id="MobiDB-lite"/>
    </source>
</evidence>
<feature type="compositionally biased region" description="Basic and acidic residues" evidence="1">
    <location>
        <begin position="130"/>
        <end position="143"/>
    </location>
</feature>
<name>A0AAD7C1W0_9AGAR</name>
<keyword evidence="3" id="KW-1185">Reference proteome</keyword>
<comment type="caution">
    <text evidence="2">The sequence shown here is derived from an EMBL/GenBank/DDBJ whole genome shotgun (WGS) entry which is preliminary data.</text>
</comment>
<sequence length="382" mass="41746">MRSRSPFLPRAISISSAQSFDTIKQLPTTPSVLVDLADDQRWSEIVPPESALTFGMKDGDSLSFSAPELLSAPTAPLRLRPRHSPDSPSDAAASDGRSQVLTIGPGMSMFSSPSEYTGTMQYFRENHDSLFPRDGPHTADRPMRGRTQTSSTMDGLDVYLRGSMFGKAHNSNRYQSCFQDLDGEFAFDPRMSFANMWLEYMNNGIKSDEVDDEGFFDTAAGRYSVVDDENNLCSAFSVTTTSTSNYINVENEMDDESTLAWSKLDPPNTPGYSRGLMFPGTPAAPQRLRKPRPAPGPASPADVLHRPNYNHTNSAPSPLPSSPSPPPRSATPSSPRERVFSLPKIARGLGLTRTRSRASNKSEADGPGWVWVDVKDKGRAAA</sequence>
<feature type="region of interest" description="Disordered" evidence="1">
    <location>
        <begin position="260"/>
        <end position="382"/>
    </location>
</feature>
<gene>
    <name evidence="2" type="ORF">FB45DRAFT_906960</name>
</gene>